<reference evidence="1 2" key="1">
    <citation type="submission" date="2015-09" db="EMBL/GenBank/DDBJ databases">
        <title>Draft genome sequence of Aliiroseovarius crassostreae CV919-312TSm, the causative agent of Roseovarius Oyster Disease (formerly Juvenile Oyster Disease).</title>
        <authorList>
            <person name="Kessner L."/>
            <person name="Spinard E."/>
            <person name="Nelson D."/>
        </authorList>
    </citation>
    <scope>NUCLEOTIDE SEQUENCE [LARGE SCALE GENOMIC DNA]</scope>
    <source>
        <strain evidence="1 2">CV919-312</strain>
    </source>
</reference>
<accession>A0A0P7KHF9</accession>
<dbReference type="STRING" id="154981.AKJ29_01675"/>
<dbReference type="RefSeq" id="WP_055190766.1">
    <property type="nucleotide sequence ID" value="NZ_FPBS01000060.1"/>
</dbReference>
<dbReference type="EMBL" id="LKBA01000008">
    <property type="protein sequence ID" value="KPN62879.1"/>
    <property type="molecule type" value="Genomic_DNA"/>
</dbReference>
<dbReference type="Proteomes" id="UP000050471">
    <property type="component" value="Unassembled WGS sequence"/>
</dbReference>
<evidence type="ECO:0000313" key="2">
    <source>
        <dbReference type="Proteomes" id="UP000050471"/>
    </source>
</evidence>
<organism evidence="1 2">
    <name type="scientific">Aliiroseovarius crassostreae</name>
    <dbReference type="NCBI Taxonomy" id="154981"/>
    <lineage>
        <taxon>Bacteria</taxon>
        <taxon>Pseudomonadati</taxon>
        <taxon>Pseudomonadota</taxon>
        <taxon>Alphaproteobacteria</taxon>
        <taxon>Rhodobacterales</taxon>
        <taxon>Paracoccaceae</taxon>
        <taxon>Aliiroseovarius</taxon>
    </lineage>
</organism>
<sequence length="110" mass="11648">MAFENQTNADRVQKMIDLFGHILKSARSNGSDNQAMRAMMLPLLEVLAANGLPDALGEGSAPQGANMPLLTAGERAALHLADKSSLRDLIAALLGRLEAHDARLAAQDTT</sequence>
<dbReference type="OrthoDB" id="7867506at2"/>
<gene>
    <name evidence="1" type="ORF">AKJ29_01675</name>
</gene>
<proteinExistence type="predicted"/>
<keyword evidence="2" id="KW-1185">Reference proteome</keyword>
<dbReference type="AlphaFoldDB" id="A0A0P7KHF9"/>
<protein>
    <submittedName>
        <fullName evidence="1">Uncharacterized protein</fullName>
    </submittedName>
</protein>
<evidence type="ECO:0000313" key="1">
    <source>
        <dbReference type="EMBL" id="KPN62879.1"/>
    </source>
</evidence>
<name>A0A0P7KHF9_9RHOB</name>
<comment type="caution">
    <text evidence="1">The sequence shown here is derived from an EMBL/GenBank/DDBJ whole genome shotgun (WGS) entry which is preliminary data.</text>
</comment>